<dbReference type="EMBL" id="QANS01000003">
    <property type="protein sequence ID" value="PTU31390.1"/>
    <property type="molecule type" value="Genomic_DNA"/>
</dbReference>
<evidence type="ECO:0000256" key="7">
    <source>
        <dbReference type="SAM" id="Phobius"/>
    </source>
</evidence>
<dbReference type="Proteomes" id="UP000244248">
    <property type="component" value="Unassembled WGS sequence"/>
</dbReference>
<keyword evidence="7" id="KW-1133">Transmembrane helix</keyword>
<feature type="transmembrane region" description="Helical" evidence="7">
    <location>
        <begin position="31"/>
        <end position="50"/>
    </location>
</feature>
<dbReference type="PANTHER" id="PTHR30606">
    <property type="entry name" value="LIPID A BIOSYNTHESIS LAUROYL ACYLTRANSFERASE"/>
    <property type="match status" value="1"/>
</dbReference>
<keyword evidence="4 8" id="KW-0808">Transferase</keyword>
<keyword evidence="7" id="KW-0812">Transmembrane</keyword>
<dbReference type="GO" id="GO:0009247">
    <property type="term" value="P:glycolipid biosynthetic process"/>
    <property type="evidence" value="ECO:0007669"/>
    <property type="project" value="UniProtKB-ARBA"/>
</dbReference>
<organism evidence="8 9">
    <name type="scientific">Stenotrophobium rhamnosiphilum</name>
    <dbReference type="NCBI Taxonomy" id="2029166"/>
    <lineage>
        <taxon>Bacteria</taxon>
        <taxon>Pseudomonadati</taxon>
        <taxon>Pseudomonadota</taxon>
        <taxon>Gammaproteobacteria</taxon>
        <taxon>Nevskiales</taxon>
        <taxon>Nevskiaceae</taxon>
        <taxon>Stenotrophobium</taxon>
    </lineage>
</organism>
<sequence>MAEAWDQQQERSNTVMLRLILWIARSLGRPVARLLLFPIVGYFLLTGGSAKKASRDFLRRALNREPRWLDHAKHFHTFASVMLDRMLILSGNKMKLDMQMNQPPEVATAMRSGRGCLLLLAHLGSFEVLRARAVSETDLRIRILMDMASNRMFSTLIQQLDPVFAKSVIDASQRGPTLVLALKEALAEDAVVGTMADRVRDDERAVSVEFLGGTAQLPAGPWILASALNVPVILAFSLYRGGNHYDVQFELVSEKIELPRSSREQALQNYAQRYADCMAHYAKQAPYNWFNFYDYWTKTP</sequence>
<protein>
    <submittedName>
        <fullName evidence="8">Lipid A biosynthesis acyltransferase</fullName>
    </submittedName>
</protein>
<dbReference type="InterPro" id="IPR014548">
    <property type="entry name" value="Ac_Trasf"/>
</dbReference>
<keyword evidence="2" id="KW-1003">Cell membrane</keyword>
<evidence type="ECO:0000256" key="1">
    <source>
        <dbReference type="ARBA" id="ARBA00004533"/>
    </source>
</evidence>
<evidence type="ECO:0000256" key="2">
    <source>
        <dbReference type="ARBA" id="ARBA00022475"/>
    </source>
</evidence>
<keyword evidence="5 7" id="KW-0472">Membrane</keyword>
<proteinExistence type="predicted"/>
<evidence type="ECO:0000313" key="8">
    <source>
        <dbReference type="EMBL" id="PTU31390.1"/>
    </source>
</evidence>
<keyword evidence="3" id="KW-0997">Cell inner membrane</keyword>
<dbReference type="GO" id="GO:0005886">
    <property type="term" value="C:plasma membrane"/>
    <property type="evidence" value="ECO:0007669"/>
    <property type="project" value="UniProtKB-SubCell"/>
</dbReference>
<dbReference type="GO" id="GO:0016746">
    <property type="term" value="F:acyltransferase activity"/>
    <property type="evidence" value="ECO:0007669"/>
    <property type="project" value="UniProtKB-KW"/>
</dbReference>
<dbReference type="Pfam" id="PF03279">
    <property type="entry name" value="Lip_A_acyltrans"/>
    <property type="match status" value="1"/>
</dbReference>
<dbReference type="OrthoDB" id="9808633at2"/>
<evidence type="ECO:0000313" key="9">
    <source>
        <dbReference type="Proteomes" id="UP000244248"/>
    </source>
</evidence>
<reference evidence="8 9" key="1">
    <citation type="submission" date="2018-04" db="EMBL/GenBank/DDBJ databases">
        <title>Novel species isolated from glacier.</title>
        <authorList>
            <person name="Liu Q."/>
            <person name="Xin Y.-H."/>
        </authorList>
    </citation>
    <scope>NUCLEOTIDE SEQUENCE [LARGE SCALE GENOMIC DNA]</scope>
    <source>
        <strain evidence="8 9">GT1R17</strain>
    </source>
</reference>
<keyword evidence="6 8" id="KW-0012">Acyltransferase</keyword>
<dbReference type="PANTHER" id="PTHR30606:SF9">
    <property type="entry name" value="LIPID A BIOSYNTHESIS LAUROYLTRANSFERASE"/>
    <property type="match status" value="1"/>
</dbReference>
<evidence type="ECO:0000256" key="4">
    <source>
        <dbReference type="ARBA" id="ARBA00022679"/>
    </source>
</evidence>
<dbReference type="RefSeq" id="WP_107939933.1">
    <property type="nucleotide sequence ID" value="NZ_QANS01000003.1"/>
</dbReference>
<dbReference type="AlphaFoldDB" id="A0A2T5MFQ5"/>
<gene>
    <name evidence="8" type="ORF">CJD38_08590</name>
</gene>
<accession>A0A2T5MFQ5</accession>
<evidence type="ECO:0000256" key="3">
    <source>
        <dbReference type="ARBA" id="ARBA00022519"/>
    </source>
</evidence>
<dbReference type="InterPro" id="IPR004960">
    <property type="entry name" value="LipA_acyltrans"/>
</dbReference>
<comment type="subcellular location">
    <subcellularLocation>
        <location evidence="1">Cell inner membrane</location>
    </subcellularLocation>
</comment>
<keyword evidence="9" id="KW-1185">Reference proteome</keyword>
<evidence type="ECO:0000256" key="5">
    <source>
        <dbReference type="ARBA" id="ARBA00023136"/>
    </source>
</evidence>
<name>A0A2T5MFQ5_9GAMM</name>
<dbReference type="CDD" id="cd07984">
    <property type="entry name" value="LPLAT_LABLAT-like"/>
    <property type="match status" value="1"/>
</dbReference>
<evidence type="ECO:0000256" key="6">
    <source>
        <dbReference type="ARBA" id="ARBA00023315"/>
    </source>
</evidence>
<comment type="caution">
    <text evidence="8">The sequence shown here is derived from an EMBL/GenBank/DDBJ whole genome shotgun (WGS) entry which is preliminary data.</text>
</comment>
<dbReference type="PIRSF" id="PIRSF028561">
    <property type="entry name" value="Ac_Trasf"/>
    <property type="match status" value="1"/>
</dbReference>